<dbReference type="InterPro" id="IPR002925">
    <property type="entry name" value="Dienelactn_hydro"/>
</dbReference>
<dbReference type="PROSITE" id="PS51257">
    <property type="entry name" value="PROKAR_LIPOPROTEIN"/>
    <property type="match status" value="1"/>
</dbReference>
<dbReference type="GO" id="GO:0016787">
    <property type="term" value="F:hydrolase activity"/>
    <property type="evidence" value="ECO:0007669"/>
    <property type="project" value="InterPro"/>
</dbReference>
<evidence type="ECO:0000313" key="5">
    <source>
        <dbReference type="Proteomes" id="UP000585050"/>
    </source>
</evidence>
<keyword evidence="1" id="KW-0732">Signal</keyword>
<dbReference type="EMBL" id="JABAIL010000008">
    <property type="protein sequence ID" value="NLR93791.1"/>
    <property type="molecule type" value="Genomic_DNA"/>
</dbReference>
<dbReference type="PANTHER" id="PTHR43037:SF1">
    <property type="entry name" value="BLL1128 PROTEIN"/>
    <property type="match status" value="1"/>
</dbReference>
<organism evidence="4 5">
    <name type="scientific">Flammeovirga agarivorans</name>
    <dbReference type="NCBI Taxonomy" id="2726742"/>
    <lineage>
        <taxon>Bacteria</taxon>
        <taxon>Pseudomonadati</taxon>
        <taxon>Bacteroidota</taxon>
        <taxon>Cytophagia</taxon>
        <taxon>Cytophagales</taxon>
        <taxon>Flammeovirgaceae</taxon>
        <taxon>Flammeovirga</taxon>
    </lineage>
</organism>
<dbReference type="RefSeq" id="WP_168884504.1">
    <property type="nucleotide sequence ID" value="NZ_JABAIL010000008.1"/>
</dbReference>
<reference evidence="4 5" key="1">
    <citation type="submission" date="2020-04" db="EMBL/GenBank/DDBJ databases">
        <title>Flammeovirga sp. SR4, a novel species isolated from seawater.</title>
        <authorList>
            <person name="Wang X."/>
        </authorList>
    </citation>
    <scope>NUCLEOTIDE SEQUENCE [LARGE SCALE GENOMIC DNA]</scope>
    <source>
        <strain evidence="4 5">SR4</strain>
    </source>
</reference>
<keyword evidence="2" id="KW-0812">Transmembrane</keyword>
<dbReference type="Proteomes" id="UP000585050">
    <property type="component" value="Unassembled WGS sequence"/>
</dbReference>
<name>A0A7X8SP40_9BACT</name>
<dbReference type="AlphaFoldDB" id="A0A7X8SP40"/>
<dbReference type="InterPro" id="IPR050955">
    <property type="entry name" value="Plant_Biomass_Hydrol_Est"/>
</dbReference>
<evidence type="ECO:0000256" key="2">
    <source>
        <dbReference type="SAM" id="Phobius"/>
    </source>
</evidence>
<sequence>MFTQLRRKAIYFHIYQYFIILLFISMGFYSCDNTSTEAVIPTSSTVSSNNEEDDLEQPEILPLAIDSSDLVVLPLDTGGVHKAFTLGATPAVFGHYIYTPSGYTDSGAEYPLLVFLHGWDPSGYTGSDFSELNELQQGVTPPGLISEGKWNPSFPFIVASPRLKSYDYWRPQDVHSFINYLIQEYQVNTSRIYITGLSLGGGGAWYYVGVMGTENYAAAIVPISARGEPSIVTNLSKVPIWAFHGDSDTTVPHNENFGSVPLVSAINARNPEVKAKITVFNNTGHDAWSRVYSDNFTKRTQGDPFTVSIYDWLLQYKKENLNEDN</sequence>
<dbReference type="Pfam" id="PF01738">
    <property type="entry name" value="DLH"/>
    <property type="match status" value="1"/>
</dbReference>
<feature type="transmembrane region" description="Helical" evidence="2">
    <location>
        <begin position="12"/>
        <end position="29"/>
    </location>
</feature>
<evidence type="ECO:0000256" key="1">
    <source>
        <dbReference type="ARBA" id="ARBA00022729"/>
    </source>
</evidence>
<keyword evidence="5" id="KW-1185">Reference proteome</keyword>
<gene>
    <name evidence="4" type="ORF">HGP29_21500</name>
</gene>
<evidence type="ECO:0000259" key="3">
    <source>
        <dbReference type="Pfam" id="PF01738"/>
    </source>
</evidence>
<comment type="caution">
    <text evidence="4">The sequence shown here is derived from an EMBL/GenBank/DDBJ whole genome shotgun (WGS) entry which is preliminary data.</text>
</comment>
<feature type="domain" description="Dienelactone hydrolase" evidence="3">
    <location>
        <begin position="174"/>
        <end position="285"/>
    </location>
</feature>
<accession>A0A7X8SP40</accession>
<protein>
    <recommendedName>
        <fullName evidence="3">Dienelactone hydrolase domain-containing protein</fullName>
    </recommendedName>
</protein>
<evidence type="ECO:0000313" key="4">
    <source>
        <dbReference type="EMBL" id="NLR93791.1"/>
    </source>
</evidence>
<keyword evidence="2" id="KW-1133">Transmembrane helix</keyword>
<dbReference type="PANTHER" id="PTHR43037">
    <property type="entry name" value="UNNAMED PRODUCT-RELATED"/>
    <property type="match status" value="1"/>
</dbReference>
<dbReference type="SUPFAM" id="SSF53474">
    <property type="entry name" value="alpha/beta-Hydrolases"/>
    <property type="match status" value="1"/>
</dbReference>
<keyword evidence="2" id="KW-0472">Membrane</keyword>
<dbReference type="InterPro" id="IPR029058">
    <property type="entry name" value="AB_hydrolase_fold"/>
</dbReference>
<proteinExistence type="predicted"/>
<dbReference type="Gene3D" id="3.40.50.1820">
    <property type="entry name" value="alpha/beta hydrolase"/>
    <property type="match status" value="1"/>
</dbReference>